<comment type="catalytic activity">
    <reaction evidence="8">
        <text>Couples ATP hydrolysis with the unwinding of duplex DNA by translocating in the 3'-5' direction.</text>
        <dbReference type="EC" id="5.6.2.4"/>
    </reaction>
</comment>
<evidence type="ECO:0000256" key="3">
    <source>
        <dbReference type="ARBA" id="ARBA00022801"/>
    </source>
</evidence>
<feature type="domain" description="UvrD-like helicase C-terminal" evidence="14">
    <location>
        <begin position="287"/>
        <end position="565"/>
    </location>
</feature>
<dbReference type="GO" id="GO:0016787">
    <property type="term" value="F:hydrolase activity"/>
    <property type="evidence" value="ECO:0007669"/>
    <property type="project" value="UniProtKB-KW"/>
</dbReference>
<evidence type="ECO:0000259" key="14">
    <source>
        <dbReference type="PROSITE" id="PS51217"/>
    </source>
</evidence>
<dbReference type="CDD" id="cd17932">
    <property type="entry name" value="DEXQc_UvrD"/>
    <property type="match status" value="1"/>
</dbReference>
<keyword evidence="7" id="KW-0413">Isomerase</keyword>
<evidence type="ECO:0000256" key="5">
    <source>
        <dbReference type="ARBA" id="ARBA00022840"/>
    </source>
</evidence>
<dbReference type="Gene3D" id="1.10.10.160">
    <property type="match status" value="1"/>
</dbReference>
<keyword evidence="4 12" id="KW-0347">Helicase</keyword>
<dbReference type="CDD" id="cd18807">
    <property type="entry name" value="SF1_C_UvrD"/>
    <property type="match status" value="1"/>
</dbReference>
<dbReference type="InterPro" id="IPR000212">
    <property type="entry name" value="DNA_helicase_UvrD/REP"/>
</dbReference>
<evidence type="ECO:0000256" key="10">
    <source>
        <dbReference type="ARBA" id="ARBA00034923"/>
    </source>
</evidence>
<comment type="similarity">
    <text evidence="1">Belongs to the helicase family. UvrD subfamily.</text>
</comment>
<dbReference type="EMBL" id="JBHUHX010000036">
    <property type="protein sequence ID" value="MFD2112776.1"/>
    <property type="molecule type" value="Genomic_DNA"/>
</dbReference>
<dbReference type="Gene3D" id="1.10.486.10">
    <property type="entry name" value="PCRA, domain 4"/>
    <property type="match status" value="1"/>
</dbReference>
<feature type="domain" description="UvrD-like helicase ATP-binding" evidence="13">
    <location>
        <begin position="8"/>
        <end position="286"/>
    </location>
</feature>
<dbReference type="Pfam" id="PF21196">
    <property type="entry name" value="PcrA_UvrD_tudor"/>
    <property type="match status" value="1"/>
</dbReference>
<reference evidence="16" key="1">
    <citation type="journal article" date="2019" name="Int. J. Syst. Evol. Microbiol.">
        <title>The Global Catalogue of Microorganisms (GCM) 10K type strain sequencing project: providing services to taxonomists for standard genome sequencing and annotation.</title>
        <authorList>
            <consortium name="The Broad Institute Genomics Platform"/>
            <consortium name="The Broad Institute Genome Sequencing Center for Infectious Disease"/>
            <person name="Wu L."/>
            <person name="Ma J."/>
        </authorList>
    </citation>
    <scope>NUCLEOTIDE SEQUENCE [LARGE SCALE GENOMIC DNA]</scope>
    <source>
        <strain evidence="16">KACC 12597</strain>
    </source>
</reference>
<dbReference type="RefSeq" id="WP_386027358.1">
    <property type="nucleotide sequence ID" value="NZ_JBHUHX010000036.1"/>
</dbReference>
<dbReference type="PANTHER" id="PTHR11070">
    <property type="entry name" value="UVRD / RECB / PCRA DNA HELICASE FAMILY MEMBER"/>
    <property type="match status" value="1"/>
</dbReference>
<dbReference type="InterPro" id="IPR013986">
    <property type="entry name" value="DExx_box_DNA_helicase_dom_sf"/>
</dbReference>
<dbReference type="Pfam" id="PF00580">
    <property type="entry name" value="UvrD-helicase"/>
    <property type="match status" value="1"/>
</dbReference>
<dbReference type="GO" id="GO:0003678">
    <property type="term" value="F:DNA helicase activity"/>
    <property type="evidence" value="ECO:0007669"/>
    <property type="project" value="UniProtKB-EC"/>
</dbReference>
<evidence type="ECO:0000256" key="9">
    <source>
        <dbReference type="ARBA" id="ARBA00034808"/>
    </source>
</evidence>
<dbReference type="Gene3D" id="3.40.50.300">
    <property type="entry name" value="P-loop containing nucleotide triphosphate hydrolases"/>
    <property type="match status" value="2"/>
</dbReference>
<organism evidence="15 16">
    <name type="scientific">Thiorhodococcus fuscus</name>
    <dbReference type="NCBI Taxonomy" id="527200"/>
    <lineage>
        <taxon>Bacteria</taxon>
        <taxon>Pseudomonadati</taxon>
        <taxon>Pseudomonadota</taxon>
        <taxon>Gammaproteobacteria</taxon>
        <taxon>Chromatiales</taxon>
        <taxon>Chromatiaceae</taxon>
        <taxon>Thiorhodococcus</taxon>
    </lineage>
</organism>
<evidence type="ECO:0000256" key="11">
    <source>
        <dbReference type="ARBA" id="ARBA00048988"/>
    </source>
</evidence>
<keyword evidence="16" id="KW-1185">Reference proteome</keyword>
<dbReference type="PANTHER" id="PTHR11070:SF2">
    <property type="entry name" value="ATP-DEPENDENT DNA HELICASE SRS2"/>
    <property type="match status" value="1"/>
</dbReference>
<evidence type="ECO:0000256" key="12">
    <source>
        <dbReference type="PROSITE-ProRule" id="PRU00560"/>
    </source>
</evidence>
<name>A0ABW4Y9C2_9GAMM</name>
<evidence type="ECO:0000256" key="1">
    <source>
        <dbReference type="ARBA" id="ARBA00009922"/>
    </source>
</evidence>
<dbReference type="InterPro" id="IPR014017">
    <property type="entry name" value="DNA_helicase_UvrD-like_C"/>
</dbReference>
<dbReference type="Proteomes" id="UP001597337">
    <property type="component" value="Unassembled WGS sequence"/>
</dbReference>
<evidence type="ECO:0000256" key="4">
    <source>
        <dbReference type="ARBA" id="ARBA00022806"/>
    </source>
</evidence>
<dbReference type="InterPro" id="IPR014016">
    <property type="entry name" value="UvrD-like_ATP-bd"/>
</dbReference>
<dbReference type="SUPFAM" id="SSF52540">
    <property type="entry name" value="P-loop containing nucleoside triphosphate hydrolases"/>
    <property type="match status" value="1"/>
</dbReference>
<dbReference type="PROSITE" id="PS51217">
    <property type="entry name" value="UVRD_HELICASE_CTER"/>
    <property type="match status" value="1"/>
</dbReference>
<keyword evidence="5 12" id="KW-0067">ATP-binding</keyword>
<evidence type="ECO:0000256" key="6">
    <source>
        <dbReference type="ARBA" id="ARBA00023125"/>
    </source>
</evidence>
<keyword evidence="6" id="KW-0238">DNA-binding</keyword>
<dbReference type="EC" id="5.6.2.4" evidence="9"/>
<evidence type="ECO:0000259" key="13">
    <source>
        <dbReference type="PROSITE" id="PS51198"/>
    </source>
</evidence>
<dbReference type="NCBIfam" id="NF008743">
    <property type="entry name" value="PRK11773.1"/>
    <property type="match status" value="1"/>
</dbReference>
<sequence length="725" mass="81629">MDVSPLLDSLNEPQRQAVSASSGNLLVLAGAGSGKTRVLVHRIAWLLQVEQVPQWSVLAVTFTNKAAREMRGRIEEMLGTPVGGMWVGTFHGLTHRFLRAHWQDAKLPQHFQIMDSDDQFRSIKRILKAMQLDESRWPPRQVQGFINKQKDEGLRPAHLDPAGDFFMEKMVEVYRQYETARIQAGLLDFADLLLTSLELLRDRPDIRHHYQQRFRHILVDEFQDTNAIQYAWLRLLSGDNDNLFAVGDDDQSIYGWRGARVENIQSFQKDYPTTQTVRLEQNYRSTGNILAAANALIANNPNRLGKNLWTDGLKGEPIRRYTAFNEVDEARFVVERIRRFVQSEGIRRDACAILYRTTAQSRLFEESLMQAGIPYRVYGGLRFFERAEIRDALAYLRLVANPNDDVAFERVVNTPTRGIGERTLEIVRQQSRESHVSLWKSAQDLIRAGGLGPRASGALRQFIDLIQGQRQASEDMDLAATANTLIEATGLREFYLKNKDGKGQDRVENLEQLVDTVGRFEQDLDQEEGDPLGAFLAHAALEAGETQADANEDSVQLMTLHSAKGLEFPVVFLVGLEEGLFPHSLSAEDPERLEEERRLCYVGMTRAMRQLFVTHAESRRLYGREDYPAPSRFLRELPANLLEEVRAAGVARRNPAPAAKLAGQPGAAAAGGFQLGQRVRHPKFGEGVVLNSEGSGTNARIQVNFQNAGAKWLVLAYARLESASV</sequence>
<keyword evidence="3 12" id="KW-0378">Hydrolase</keyword>
<dbReference type="Pfam" id="PF13361">
    <property type="entry name" value="UvrD_C"/>
    <property type="match status" value="2"/>
</dbReference>
<comment type="caution">
    <text evidence="15">The sequence shown here is derived from an EMBL/GenBank/DDBJ whole genome shotgun (WGS) entry which is preliminary data.</text>
</comment>
<gene>
    <name evidence="15" type="primary">uvrD</name>
    <name evidence="15" type="synonym">mutU</name>
    <name evidence="15" type="synonym">recL</name>
    <name evidence="15" type="ORF">ACFSJC_13090</name>
</gene>
<dbReference type="InterPro" id="IPR027417">
    <property type="entry name" value="P-loop_NTPase"/>
</dbReference>
<evidence type="ECO:0000313" key="15">
    <source>
        <dbReference type="EMBL" id="MFD2112776.1"/>
    </source>
</evidence>
<proteinExistence type="inferred from homology"/>
<evidence type="ECO:0000313" key="16">
    <source>
        <dbReference type="Proteomes" id="UP001597337"/>
    </source>
</evidence>
<comment type="catalytic activity">
    <reaction evidence="11">
        <text>ATP + H2O = ADP + phosphate + H(+)</text>
        <dbReference type="Rhea" id="RHEA:13065"/>
        <dbReference type="ChEBI" id="CHEBI:15377"/>
        <dbReference type="ChEBI" id="CHEBI:15378"/>
        <dbReference type="ChEBI" id="CHEBI:30616"/>
        <dbReference type="ChEBI" id="CHEBI:43474"/>
        <dbReference type="ChEBI" id="CHEBI:456216"/>
        <dbReference type="EC" id="5.6.2.4"/>
    </reaction>
</comment>
<feature type="binding site" evidence="12">
    <location>
        <begin position="29"/>
        <end position="36"/>
    </location>
    <ligand>
        <name>ATP</name>
        <dbReference type="ChEBI" id="CHEBI:30616"/>
    </ligand>
</feature>
<keyword evidence="2 12" id="KW-0547">Nucleotide-binding</keyword>
<accession>A0ABW4Y9C2</accession>
<evidence type="ECO:0000256" key="7">
    <source>
        <dbReference type="ARBA" id="ARBA00023235"/>
    </source>
</evidence>
<evidence type="ECO:0000256" key="2">
    <source>
        <dbReference type="ARBA" id="ARBA00022741"/>
    </source>
</evidence>
<protein>
    <recommendedName>
        <fullName evidence="9">DNA 3'-5' helicase</fullName>
        <ecNumber evidence="9">5.6.2.4</ecNumber>
    </recommendedName>
    <alternativeName>
        <fullName evidence="10">DNA 3'-5' helicase II</fullName>
    </alternativeName>
</protein>
<evidence type="ECO:0000256" key="8">
    <source>
        <dbReference type="ARBA" id="ARBA00034617"/>
    </source>
</evidence>
<dbReference type="PROSITE" id="PS51198">
    <property type="entry name" value="UVRD_HELICASE_ATP_BIND"/>
    <property type="match status" value="1"/>
</dbReference>